<dbReference type="EMBL" id="UINC01005372">
    <property type="protein sequence ID" value="SVA20914.1"/>
    <property type="molecule type" value="Genomic_DNA"/>
</dbReference>
<name>A0A381TYL5_9ZZZZ</name>
<keyword evidence="1" id="KW-1133">Transmembrane helix</keyword>
<accession>A0A381TYL5</accession>
<organism evidence="2">
    <name type="scientific">marine metagenome</name>
    <dbReference type="NCBI Taxonomy" id="408172"/>
    <lineage>
        <taxon>unclassified sequences</taxon>
        <taxon>metagenomes</taxon>
        <taxon>ecological metagenomes</taxon>
    </lineage>
</organism>
<keyword evidence="1" id="KW-0472">Membrane</keyword>
<protein>
    <submittedName>
        <fullName evidence="2">Uncharacterized protein</fullName>
    </submittedName>
</protein>
<sequence length="87" mass="9953">MVIKNSENLPNNFPAEKKSLLRVVIHSFFVVPFIIAIFGVLIFLMLRILTIEPRTAQDYLHDVKIGGNTKRWQGAFELSKILANPKM</sequence>
<evidence type="ECO:0000256" key="1">
    <source>
        <dbReference type="SAM" id="Phobius"/>
    </source>
</evidence>
<feature type="transmembrane region" description="Helical" evidence="1">
    <location>
        <begin position="20"/>
        <end position="46"/>
    </location>
</feature>
<gene>
    <name evidence="2" type="ORF">METZ01_LOCUS73768</name>
</gene>
<keyword evidence="1" id="KW-0812">Transmembrane</keyword>
<evidence type="ECO:0000313" key="2">
    <source>
        <dbReference type="EMBL" id="SVA20914.1"/>
    </source>
</evidence>
<dbReference type="AlphaFoldDB" id="A0A381TYL5"/>
<reference evidence="2" key="1">
    <citation type="submission" date="2018-05" db="EMBL/GenBank/DDBJ databases">
        <authorList>
            <person name="Lanie J.A."/>
            <person name="Ng W.-L."/>
            <person name="Kazmierczak K.M."/>
            <person name="Andrzejewski T.M."/>
            <person name="Davidsen T.M."/>
            <person name="Wayne K.J."/>
            <person name="Tettelin H."/>
            <person name="Glass J.I."/>
            <person name="Rusch D."/>
            <person name="Podicherti R."/>
            <person name="Tsui H.-C.T."/>
            <person name="Winkler M.E."/>
        </authorList>
    </citation>
    <scope>NUCLEOTIDE SEQUENCE</scope>
</reference>
<proteinExistence type="predicted"/>
<feature type="non-terminal residue" evidence="2">
    <location>
        <position position="87"/>
    </location>
</feature>